<sequence length="65" mass="7314">MLYGAEDFAKSTRKIEDIHNEAIAIYHISYDTAMSYPIADVRKCGFAWRVAGEALCSFHEMKSPG</sequence>
<keyword evidence="2" id="KW-0696">RNA-directed RNA polymerase</keyword>
<keyword evidence="2" id="KW-0808">Transferase</keyword>
<gene>
    <name evidence="2" type="ORF">Tci_666060</name>
</gene>
<dbReference type="InterPro" id="IPR058752">
    <property type="entry name" value="RDRP_C_head"/>
</dbReference>
<organism evidence="2">
    <name type="scientific">Tanacetum cinerariifolium</name>
    <name type="common">Dalmatian daisy</name>
    <name type="synonym">Chrysanthemum cinerariifolium</name>
    <dbReference type="NCBI Taxonomy" id="118510"/>
    <lineage>
        <taxon>Eukaryota</taxon>
        <taxon>Viridiplantae</taxon>
        <taxon>Streptophyta</taxon>
        <taxon>Embryophyta</taxon>
        <taxon>Tracheophyta</taxon>
        <taxon>Spermatophyta</taxon>
        <taxon>Magnoliopsida</taxon>
        <taxon>eudicotyledons</taxon>
        <taxon>Gunneridae</taxon>
        <taxon>Pentapetalae</taxon>
        <taxon>asterids</taxon>
        <taxon>campanulids</taxon>
        <taxon>Asterales</taxon>
        <taxon>Asteraceae</taxon>
        <taxon>Asteroideae</taxon>
        <taxon>Anthemideae</taxon>
        <taxon>Anthemidinae</taxon>
        <taxon>Tanacetum</taxon>
    </lineage>
</organism>
<evidence type="ECO:0000259" key="1">
    <source>
        <dbReference type="Pfam" id="PF26253"/>
    </source>
</evidence>
<dbReference type="GO" id="GO:0003968">
    <property type="term" value="F:RNA-directed RNA polymerase activity"/>
    <property type="evidence" value="ECO:0007669"/>
    <property type="project" value="UniProtKB-KW"/>
</dbReference>
<feature type="non-terminal residue" evidence="2">
    <location>
        <position position="65"/>
    </location>
</feature>
<name>A0A699KKJ7_TANCI</name>
<proteinExistence type="predicted"/>
<keyword evidence="2" id="KW-0548">Nucleotidyltransferase</keyword>
<protein>
    <submittedName>
        <fullName evidence="2">Probable RNA-dependent RNA polymerase 5</fullName>
    </submittedName>
</protein>
<accession>A0A699KKJ7</accession>
<evidence type="ECO:0000313" key="2">
    <source>
        <dbReference type="EMBL" id="GFA94088.1"/>
    </source>
</evidence>
<dbReference type="AlphaFoldDB" id="A0A699KKJ7"/>
<reference evidence="2" key="1">
    <citation type="journal article" date="2019" name="Sci. Rep.">
        <title>Draft genome of Tanacetum cinerariifolium, the natural source of mosquito coil.</title>
        <authorList>
            <person name="Yamashiro T."/>
            <person name="Shiraishi A."/>
            <person name="Satake H."/>
            <person name="Nakayama K."/>
        </authorList>
    </citation>
    <scope>NUCLEOTIDE SEQUENCE</scope>
</reference>
<dbReference type="Pfam" id="PF26253">
    <property type="entry name" value="RdRP_head"/>
    <property type="match status" value="1"/>
</dbReference>
<feature type="domain" description="RDRP C-terminal head" evidence="1">
    <location>
        <begin position="6"/>
        <end position="60"/>
    </location>
</feature>
<dbReference type="EMBL" id="BKCJ010518455">
    <property type="protein sequence ID" value="GFA94088.1"/>
    <property type="molecule type" value="Genomic_DNA"/>
</dbReference>
<comment type="caution">
    <text evidence="2">The sequence shown here is derived from an EMBL/GenBank/DDBJ whole genome shotgun (WGS) entry which is preliminary data.</text>
</comment>